<dbReference type="OrthoDB" id="5103at2759"/>
<keyword evidence="5" id="KW-0472">Membrane</keyword>
<evidence type="ECO:0000256" key="3">
    <source>
        <dbReference type="ARBA" id="ARBA00022692"/>
    </source>
</evidence>
<evidence type="ECO:0000256" key="4">
    <source>
        <dbReference type="ARBA" id="ARBA00022989"/>
    </source>
</evidence>
<keyword evidence="3" id="KW-0812">Transmembrane</keyword>
<evidence type="ECO:0000256" key="1">
    <source>
        <dbReference type="ARBA" id="ARBA00004141"/>
    </source>
</evidence>
<comment type="subcellular location">
    <subcellularLocation>
        <location evidence="1">Membrane</location>
        <topology evidence="1">Multi-pass membrane protein</topology>
    </subcellularLocation>
</comment>
<evidence type="ECO:0000313" key="8">
    <source>
        <dbReference type="Proteomes" id="UP000886595"/>
    </source>
</evidence>
<comment type="similarity">
    <text evidence="2">Belongs to the fatty acid desaturase CarF family.</text>
</comment>
<gene>
    <name evidence="7" type="ORF">Bca52824_070185</name>
</gene>
<dbReference type="InterPro" id="IPR019547">
    <property type="entry name" value="Lipid_desat"/>
</dbReference>
<accession>A0A8X7U4U8</accession>
<dbReference type="EMBL" id="JAAMPC010000014">
    <property type="protein sequence ID" value="KAG2263106.1"/>
    <property type="molecule type" value="Genomic_DNA"/>
</dbReference>
<dbReference type="InterPro" id="IPR052864">
    <property type="entry name" value="Chloroplast_FAD_CarF"/>
</dbReference>
<dbReference type="Proteomes" id="UP000886595">
    <property type="component" value="Unassembled WGS sequence"/>
</dbReference>
<dbReference type="PANTHER" id="PTHR48140:SF2">
    <property type="entry name" value="FATTY ACID DESATURASE 4-LIKE 2, CHLOROPLASTIC"/>
    <property type="match status" value="1"/>
</dbReference>
<sequence length="296" mass="33318">MAVVPLQTKHTLCRITNDNPTIHRPSLLRLRVTCSVTTTTTKSRPNREKLVFVNPPLSNDTSFQSTWSHRFWVSAGCTTVFVSFAKSIIGGFGSNLWLEPALAGFAGYILADLGSGVYHWATDNYGDGSTPLVGTHVQDSLDHHECPWTITERQFANNLHFLARGTTLMVLPLDLAFDDHVLHGFVSTFAFCVLFCQQFHVWAHETKSTLPPLVVALQDTGLIVSRSRHVEHHRAPYNNNYCVVSGVWNKCLDESNFFEALEMVLYFKLGVKPRSWTDPNSPWSEETNISKCEHLI</sequence>
<name>A0A8X7U4U8_BRACI</name>
<evidence type="ECO:0000259" key="6">
    <source>
        <dbReference type="Pfam" id="PF10520"/>
    </source>
</evidence>
<dbReference type="PANTHER" id="PTHR48140">
    <property type="entry name" value="FATTY ACID DESATURASE 4, CHLOROPLASTIC-RELATED"/>
    <property type="match status" value="1"/>
</dbReference>
<protein>
    <recommendedName>
        <fullName evidence="6">Lipid desaturase domain-containing protein</fullName>
    </recommendedName>
</protein>
<evidence type="ECO:0000313" key="7">
    <source>
        <dbReference type="EMBL" id="KAG2263106.1"/>
    </source>
</evidence>
<reference evidence="7 8" key="1">
    <citation type="submission" date="2020-02" db="EMBL/GenBank/DDBJ databases">
        <authorList>
            <person name="Ma Q."/>
            <person name="Huang Y."/>
            <person name="Song X."/>
            <person name="Pei D."/>
        </authorList>
    </citation>
    <scope>NUCLEOTIDE SEQUENCE [LARGE SCALE GENOMIC DNA]</scope>
    <source>
        <strain evidence="7">Sxm20200214</strain>
        <tissue evidence="7">Leaf</tissue>
    </source>
</reference>
<dbReference type="Pfam" id="PF10520">
    <property type="entry name" value="Lipid_desat"/>
    <property type="match status" value="1"/>
</dbReference>
<feature type="domain" description="Lipid desaturase" evidence="6">
    <location>
        <begin position="108"/>
        <end position="276"/>
    </location>
</feature>
<comment type="caution">
    <text evidence="7">The sequence shown here is derived from an EMBL/GenBank/DDBJ whole genome shotgun (WGS) entry which is preliminary data.</text>
</comment>
<dbReference type="AlphaFoldDB" id="A0A8X7U4U8"/>
<evidence type="ECO:0000256" key="5">
    <source>
        <dbReference type="ARBA" id="ARBA00023136"/>
    </source>
</evidence>
<keyword evidence="8" id="KW-1185">Reference proteome</keyword>
<evidence type="ECO:0000256" key="2">
    <source>
        <dbReference type="ARBA" id="ARBA00007620"/>
    </source>
</evidence>
<proteinExistence type="inferred from homology"/>
<organism evidence="7 8">
    <name type="scientific">Brassica carinata</name>
    <name type="common">Ethiopian mustard</name>
    <name type="synonym">Abyssinian cabbage</name>
    <dbReference type="NCBI Taxonomy" id="52824"/>
    <lineage>
        <taxon>Eukaryota</taxon>
        <taxon>Viridiplantae</taxon>
        <taxon>Streptophyta</taxon>
        <taxon>Embryophyta</taxon>
        <taxon>Tracheophyta</taxon>
        <taxon>Spermatophyta</taxon>
        <taxon>Magnoliopsida</taxon>
        <taxon>eudicotyledons</taxon>
        <taxon>Gunneridae</taxon>
        <taxon>Pentapetalae</taxon>
        <taxon>rosids</taxon>
        <taxon>malvids</taxon>
        <taxon>Brassicales</taxon>
        <taxon>Brassicaceae</taxon>
        <taxon>Brassiceae</taxon>
        <taxon>Brassica</taxon>
    </lineage>
</organism>
<dbReference type="GO" id="GO:0016020">
    <property type="term" value="C:membrane"/>
    <property type="evidence" value="ECO:0007669"/>
    <property type="project" value="UniProtKB-SubCell"/>
</dbReference>
<keyword evidence="4" id="KW-1133">Transmembrane helix</keyword>